<accession>A0A1B6J9A3</accession>
<name>A0A1B6J9A3_9HEMI</name>
<feature type="region of interest" description="Disordered" evidence="1">
    <location>
        <begin position="105"/>
        <end position="145"/>
    </location>
</feature>
<organism evidence="4">
    <name type="scientific">Homalodisca liturata</name>
    <dbReference type="NCBI Taxonomy" id="320908"/>
    <lineage>
        <taxon>Eukaryota</taxon>
        <taxon>Metazoa</taxon>
        <taxon>Ecdysozoa</taxon>
        <taxon>Arthropoda</taxon>
        <taxon>Hexapoda</taxon>
        <taxon>Insecta</taxon>
        <taxon>Pterygota</taxon>
        <taxon>Neoptera</taxon>
        <taxon>Paraneoptera</taxon>
        <taxon>Hemiptera</taxon>
        <taxon>Auchenorrhyncha</taxon>
        <taxon>Membracoidea</taxon>
        <taxon>Cicadellidae</taxon>
        <taxon>Cicadellinae</taxon>
        <taxon>Proconiini</taxon>
        <taxon>Homalodisca</taxon>
    </lineage>
</organism>
<dbReference type="EMBL" id="GECU01037413">
    <property type="protein sequence ID" value="JAS70293.1"/>
    <property type="molecule type" value="Transcribed_RNA"/>
</dbReference>
<gene>
    <name evidence="3" type="ORF">g.11708</name>
    <name evidence="4" type="ORF">g.11710</name>
</gene>
<feature type="transmembrane region" description="Helical" evidence="2">
    <location>
        <begin position="12"/>
        <end position="31"/>
    </location>
</feature>
<evidence type="ECO:0000256" key="1">
    <source>
        <dbReference type="SAM" id="MobiDB-lite"/>
    </source>
</evidence>
<protein>
    <submittedName>
        <fullName evidence="4">Uncharacterized protein</fullName>
    </submittedName>
</protein>
<keyword evidence="2" id="KW-1133">Transmembrane helix</keyword>
<feature type="compositionally biased region" description="Acidic residues" evidence="1">
    <location>
        <begin position="105"/>
        <end position="114"/>
    </location>
</feature>
<feature type="region of interest" description="Disordered" evidence="1">
    <location>
        <begin position="57"/>
        <end position="82"/>
    </location>
</feature>
<proteinExistence type="predicted"/>
<keyword evidence="2" id="KW-0812">Transmembrane</keyword>
<evidence type="ECO:0000256" key="2">
    <source>
        <dbReference type="SAM" id="Phobius"/>
    </source>
</evidence>
<dbReference type="EMBL" id="GECU01011954">
    <property type="protein sequence ID" value="JAS95752.1"/>
    <property type="molecule type" value="Transcribed_RNA"/>
</dbReference>
<keyword evidence="2" id="KW-0472">Membrane</keyword>
<sequence>MIGSTQYCTEMNGTLVVVVWMVVIATISVCTQGHVLKTVNHQQLGVRRAPHRVSHPYNATHKLNHSSLHNSSTSHRHKKVVRKKSTWNVIMKSLTQMILGADDDYDSSEYDSSEASESSEHTTHPSRPNWRGMNKKKRSGNQLRQPFSITTSIPMVEEGGGIAEKAVAGAATKKKVTEEEGKVVAEGIQGVEEREPKVVTIEDQIYKLAGKQNSLRSLAELKQEVEDSGRRLSFIEYAAILEIVVLAVIAAGVFRTASFPVPVPVFAKA</sequence>
<dbReference type="AlphaFoldDB" id="A0A1B6J9A3"/>
<reference evidence="4" key="1">
    <citation type="submission" date="2015-11" db="EMBL/GenBank/DDBJ databases">
        <title>De novo transcriptome assembly of four potential Pierce s Disease insect vectors from Arizona vineyards.</title>
        <authorList>
            <person name="Tassone E.E."/>
        </authorList>
    </citation>
    <scope>NUCLEOTIDE SEQUENCE</scope>
</reference>
<evidence type="ECO:0000313" key="3">
    <source>
        <dbReference type="EMBL" id="JAS70293.1"/>
    </source>
</evidence>
<evidence type="ECO:0000313" key="4">
    <source>
        <dbReference type="EMBL" id="JAS95752.1"/>
    </source>
</evidence>